<feature type="compositionally biased region" description="Low complexity" evidence="1">
    <location>
        <begin position="343"/>
        <end position="360"/>
    </location>
</feature>
<reference evidence="3" key="1">
    <citation type="submission" date="2021-01" db="EMBL/GenBank/DDBJ databases">
        <authorList>
            <person name="Corre E."/>
            <person name="Pelletier E."/>
            <person name="Niang G."/>
            <person name="Scheremetjew M."/>
            <person name="Finn R."/>
            <person name="Kale V."/>
            <person name="Holt S."/>
            <person name="Cochrane G."/>
            <person name="Meng A."/>
            <person name="Brown T."/>
            <person name="Cohen L."/>
        </authorList>
    </citation>
    <scope>NUCLEOTIDE SEQUENCE</scope>
    <source>
        <strain evidence="3">CCMP 410</strain>
    </source>
</reference>
<proteinExistence type="predicted"/>
<dbReference type="EMBL" id="HBGK01009035">
    <property type="protein sequence ID" value="CAD9275798.1"/>
    <property type="molecule type" value="Transcribed_RNA"/>
</dbReference>
<accession>A0A7S1Y2F9</accession>
<evidence type="ECO:0008006" key="4">
    <source>
        <dbReference type="Google" id="ProtNLM"/>
    </source>
</evidence>
<feature type="compositionally biased region" description="Low complexity" evidence="1">
    <location>
        <begin position="318"/>
        <end position="332"/>
    </location>
</feature>
<feature type="chain" id="PRO_5030991631" description="Right handed beta helix domain-containing protein" evidence="2">
    <location>
        <begin position="26"/>
        <end position="389"/>
    </location>
</feature>
<sequence length="389" mass="42014">MRGAMENKGLVVLLVLLGSVVSSRAQTGCLGSTNAIAVRENQVTDFSLLREYTLCRGTTYEIGTLSANNEFILNSGQAMFPIRSNMYIKCGNGGANEGCFVSGGDVQVDGTNLFGNDFDSIHNVTFEGFTFQNTQRYGIWATKPGSITFRECTFKSNTLSLAPLFFDYYNPERLWETLDVSFVKCAFENNVYWGEGSSPAIVTANGVQNSLEFHKSLFNNNDYIFNNTNPEESSFLVESSGRVVMTDCCFENNQIGVSPVSVYGNGRGRLFEGNYGISNTRTSCTLAAVYETAEHWEFSAPLCENFDSTICRASITSSPSASPSSYPSEMPSLTPSVAPSEMPSSTPSLAPSPLASETPSMAPSAATSPQATMAMLCSTALAAIAYILF</sequence>
<feature type="region of interest" description="Disordered" evidence="1">
    <location>
        <begin position="318"/>
        <end position="365"/>
    </location>
</feature>
<keyword evidence="2" id="KW-0732">Signal</keyword>
<dbReference type="SUPFAM" id="SSF51126">
    <property type="entry name" value="Pectin lyase-like"/>
    <property type="match status" value="1"/>
</dbReference>
<evidence type="ECO:0000256" key="1">
    <source>
        <dbReference type="SAM" id="MobiDB-lite"/>
    </source>
</evidence>
<dbReference type="Gene3D" id="2.160.20.10">
    <property type="entry name" value="Single-stranded right-handed beta-helix, Pectin lyase-like"/>
    <property type="match status" value="1"/>
</dbReference>
<gene>
    <name evidence="3" type="ORF">GOCE00092_LOCUS4706</name>
</gene>
<evidence type="ECO:0000256" key="2">
    <source>
        <dbReference type="SAM" id="SignalP"/>
    </source>
</evidence>
<evidence type="ECO:0000313" key="3">
    <source>
        <dbReference type="EMBL" id="CAD9275798.1"/>
    </source>
</evidence>
<name>A0A7S1Y2F9_9STRA</name>
<organism evidence="3">
    <name type="scientific">Grammatophora oceanica</name>
    <dbReference type="NCBI Taxonomy" id="210454"/>
    <lineage>
        <taxon>Eukaryota</taxon>
        <taxon>Sar</taxon>
        <taxon>Stramenopiles</taxon>
        <taxon>Ochrophyta</taxon>
        <taxon>Bacillariophyta</taxon>
        <taxon>Fragilariophyceae</taxon>
        <taxon>Fragilariophycidae</taxon>
        <taxon>Rhabdonematales</taxon>
        <taxon>Grammatophoraceae</taxon>
        <taxon>Grammatophora</taxon>
    </lineage>
</organism>
<dbReference type="InterPro" id="IPR011050">
    <property type="entry name" value="Pectin_lyase_fold/virulence"/>
</dbReference>
<protein>
    <recommendedName>
        <fullName evidence="4">Right handed beta helix domain-containing protein</fullName>
    </recommendedName>
</protein>
<feature type="signal peptide" evidence="2">
    <location>
        <begin position="1"/>
        <end position="25"/>
    </location>
</feature>
<dbReference type="InterPro" id="IPR012334">
    <property type="entry name" value="Pectin_lyas_fold"/>
</dbReference>
<dbReference type="AlphaFoldDB" id="A0A7S1Y2F9"/>